<evidence type="ECO:0000313" key="2">
    <source>
        <dbReference type="Proteomes" id="UP000289792"/>
    </source>
</evidence>
<reference evidence="1 2" key="1">
    <citation type="submission" date="2019-01" db="EMBL/GenBank/DDBJ databases">
        <title>Genome sequence of the Antarctic species Gelidibacter gilvus ACAM 158(T).</title>
        <authorList>
            <person name="Bowman J.P."/>
        </authorList>
    </citation>
    <scope>NUCLEOTIDE SEQUENCE [LARGE SCALE GENOMIC DNA]</scope>
    <source>
        <strain evidence="1 2">IC158</strain>
    </source>
</reference>
<name>A0A4Q0XMD5_9FLAO</name>
<dbReference type="EMBL" id="SDDZ01000001">
    <property type="protein sequence ID" value="RXJ52356.1"/>
    <property type="molecule type" value="Genomic_DNA"/>
</dbReference>
<proteinExistence type="predicted"/>
<accession>A0A4Q0XMD5</accession>
<dbReference type="OrthoDB" id="1071350at2"/>
<dbReference type="Proteomes" id="UP000289792">
    <property type="component" value="Unassembled WGS sequence"/>
</dbReference>
<dbReference type="AlphaFoldDB" id="A0A4Q0XMD5"/>
<gene>
    <name evidence="1" type="ORF">ESZ48_01260</name>
</gene>
<keyword evidence="2" id="KW-1185">Reference proteome</keyword>
<comment type="caution">
    <text evidence="1">The sequence shown here is derived from an EMBL/GenBank/DDBJ whole genome shotgun (WGS) entry which is preliminary data.</text>
</comment>
<sequence length="208" mass="23948">MDKTYHISSYCQIKNSRISLDGKLLFSSSIQEFQPFIKSAAQHLNTKYPKFYKMDNLSKLAFLAADILLKNAELDSNTEHNIAIVLSNKASSLDTDRTYQASISDTENFFPSPSVFVYTLPNICIGEISIKHQLHSENCFFIFDSFNADHLWINAQSLLKQQKAEKVLCGWVDFDDKNYEAFLYLVEENGIIAHNPNEIKRLFKTWQT</sequence>
<evidence type="ECO:0000313" key="1">
    <source>
        <dbReference type="EMBL" id="RXJ52356.1"/>
    </source>
</evidence>
<dbReference type="RefSeq" id="WP_129015491.1">
    <property type="nucleotide sequence ID" value="NZ_SDDZ01000001.1"/>
</dbReference>
<organism evidence="1 2">
    <name type="scientific">Gelidibacter gilvus</name>
    <dbReference type="NCBI Taxonomy" id="59602"/>
    <lineage>
        <taxon>Bacteria</taxon>
        <taxon>Pseudomonadati</taxon>
        <taxon>Bacteroidota</taxon>
        <taxon>Flavobacteriia</taxon>
        <taxon>Flavobacteriales</taxon>
        <taxon>Flavobacteriaceae</taxon>
        <taxon>Gelidibacter</taxon>
    </lineage>
</organism>
<protein>
    <submittedName>
        <fullName evidence="1">3-oxoacyl-ACP synthase</fullName>
    </submittedName>
</protein>